<reference evidence="6 7" key="1">
    <citation type="submission" date="2020-04" db="EMBL/GenBank/DDBJ databases">
        <authorList>
            <person name="Klaysubun C."/>
            <person name="Duangmal K."/>
            <person name="Lipun K."/>
        </authorList>
    </citation>
    <scope>NUCLEOTIDE SEQUENCE [LARGE SCALE GENOMIC DNA]</scope>
    <source>
        <strain evidence="6 7">K10HN5</strain>
    </source>
</reference>
<protein>
    <submittedName>
        <fullName evidence="6">DUF348 domain-containing protein</fullName>
    </submittedName>
</protein>
<evidence type="ECO:0000313" key="6">
    <source>
        <dbReference type="EMBL" id="NMH98489.1"/>
    </source>
</evidence>
<accession>A0ABX1SC57</accession>
<evidence type="ECO:0000256" key="3">
    <source>
        <dbReference type="ARBA" id="ARBA00022801"/>
    </source>
</evidence>
<dbReference type="SUPFAM" id="SSF53955">
    <property type="entry name" value="Lysozyme-like"/>
    <property type="match status" value="1"/>
</dbReference>
<dbReference type="InterPro" id="IPR010618">
    <property type="entry name" value="RPF"/>
</dbReference>
<dbReference type="SMART" id="SM01208">
    <property type="entry name" value="G5"/>
    <property type="match status" value="1"/>
</dbReference>
<dbReference type="Gene3D" id="2.20.230.10">
    <property type="entry name" value="Resuscitation-promoting factor rpfb"/>
    <property type="match status" value="1"/>
</dbReference>
<proteinExistence type="inferred from homology"/>
<evidence type="ECO:0000256" key="2">
    <source>
        <dbReference type="ARBA" id="ARBA00022729"/>
    </source>
</evidence>
<dbReference type="PROSITE" id="PS51109">
    <property type="entry name" value="G5"/>
    <property type="match status" value="1"/>
</dbReference>
<dbReference type="InterPro" id="IPR023346">
    <property type="entry name" value="Lysozyme-like_dom_sf"/>
</dbReference>
<keyword evidence="2" id="KW-0732">Signal</keyword>
<keyword evidence="7" id="KW-1185">Reference proteome</keyword>
<dbReference type="InterPro" id="IPR011098">
    <property type="entry name" value="G5_dom"/>
</dbReference>
<dbReference type="RefSeq" id="WP_169381934.1">
    <property type="nucleotide sequence ID" value="NZ_JAAXLA010000023.1"/>
</dbReference>
<dbReference type="Pfam" id="PF07501">
    <property type="entry name" value="G5"/>
    <property type="match status" value="1"/>
</dbReference>
<evidence type="ECO:0000313" key="7">
    <source>
        <dbReference type="Proteomes" id="UP000820669"/>
    </source>
</evidence>
<dbReference type="Gene3D" id="1.10.530.10">
    <property type="match status" value="1"/>
</dbReference>
<comment type="caution">
    <text evidence="6">The sequence shown here is derived from an EMBL/GenBank/DDBJ whole genome shotgun (WGS) entry which is preliminary data.</text>
</comment>
<feature type="domain" description="G5" evidence="5">
    <location>
        <begin position="423"/>
        <end position="503"/>
    </location>
</feature>
<keyword evidence="3" id="KW-0378">Hydrolase</keyword>
<dbReference type="InterPro" id="IPR007137">
    <property type="entry name" value="DUF348"/>
</dbReference>
<dbReference type="EMBL" id="JAAXLA010000023">
    <property type="protein sequence ID" value="NMH98489.1"/>
    <property type="molecule type" value="Genomic_DNA"/>
</dbReference>
<dbReference type="Proteomes" id="UP000820669">
    <property type="component" value="Unassembled WGS sequence"/>
</dbReference>
<dbReference type="Pfam" id="PF06737">
    <property type="entry name" value="Transglycosylas"/>
    <property type="match status" value="1"/>
</dbReference>
<gene>
    <name evidence="6" type="ORF">HF526_14410</name>
</gene>
<evidence type="ECO:0000256" key="1">
    <source>
        <dbReference type="ARBA" id="ARBA00010830"/>
    </source>
</evidence>
<dbReference type="Pfam" id="PF03990">
    <property type="entry name" value="DUF348"/>
    <property type="match status" value="3"/>
</dbReference>
<feature type="region of interest" description="Disordered" evidence="4">
    <location>
        <begin position="184"/>
        <end position="226"/>
    </location>
</feature>
<evidence type="ECO:0000256" key="4">
    <source>
        <dbReference type="SAM" id="MobiDB-lite"/>
    </source>
</evidence>
<evidence type="ECO:0000259" key="5">
    <source>
        <dbReference type="PROSITE" id="PS51109"/>
    </source>
</evidence>
<feature type="compositionally biased region" description="Low complexity" evidence="4">
    <location>
        <begin position="203"/>
        <end position="213"/>
    </location>
</feature>
<name>A0ABX1SC57_9PSEU</name>
<organism evidence="6 7">
    <name type="scientific">Pseudonocardia acidicola</name>
    <dbReference type="NCBI Taxonomy" id="2724939"/>
    <lineage>
        <taxon>Bacteria</taxon>
        <taxon>Bacillati</taxon>
        <taxon>Actinomycetota</taxon>
        <taxon>Actinomycetes</taxon>
        <taxon>Pseudonocardiales</taxon>
        <taxon>Pseudonocardiaceae</taxon>
        <taxon>Pseudonocardia</taxon>
    </lineage>
</organism>
<dbReference type="CDD" id="cd13925">
    <property type="entry name" value="RPF"/>
    <property type="match status" value="1"/>
</dbReference>
<comment type="similarity">
    <text evidence="1">Belongs to the transglycosylase family. Rpf subfamily.</text>
</comment>
<sequence length="596" mass="61466">MPVVDVSARAQRRAARARLGLVPTPSPVVAAPSDDPYADWYGNAEAEFFPTPSAPAAQEQAELPAVEELRGTGRVGLPADVTTDPPTGPITVVPAEPATGPITVVPAEPATGPLRSPGADAALAGQPAGITRHAADLFADDTPTGPIPIVPDEPRTEPFAAVPAAETTEATEVTAVTSAVTAPPLAESEPVAEPQQDAEAEPVGATAASVAEPAPEPIPPGPAHTGRRRLLAKATALAALLTLTASGATALAMDKTITITVDGQNRILHTFAGNVAGALDSAGLVAAPQDRVEPALSTDLADGDQVILNRARPITLVEGGEQRRVWTTAPTVGEALQSMGIEAQPIQMSTSPNTAIPLSGLQVELRVPRTVALTDGNGAPQQITTMAGTVGGLLAEKGIQLGPDDVSVPSAETELTDGLAVHIVRNGVGEVVEVRPIDPPVQTIDDPDLPRGTRQVVDPGKAGEQTVVMRVWVQNGQEVRREQIRAGSSTPPTPRVIKVGTNDAKPQLPVISDGTVWDLLAKCEAGGNWAISSGNGYYGGLQFDAQTWAANGGTQYAPLPNQASREEQITVASKVRDDRGGYGAWPACARKLGLPR</sequence>